<dbReference type="Gramene" id="MELO3C029703.2.1">
    <property type="protein sequence ID" value="MELO3C029703.2.1"/>
    <property type="gene ID" value="MELO3C029703.2"/>
</dbReference>
<organism evidence="1">
    <name type="scientific">Cucumis melo</name>
    <name type="common">Muskmelon</name>
    <dbReference type="NCBI Taxonomy" id="3656"/>
    <lineage>
        <taxon>Eukaryota</taxon>
        <taxon>Viridiplantae</taxon>
        <taxon>Streptophyta</taxon>
        <taxon>Embryophyta</taxon>
        <taxon>Tracheophyta</taxon>
        <taxon>Spermatophyta</taxon>
        <taxon>Magnoliopsida</taxon>
        <taxon>eudicotyledons</taxon>
        <taxon>Gunneridae</taxon>
        <taxon>Pentapetalae</taxon>
        <taxon>rosids</taxon>
        <taxon>fabids</taxon>
        <taxon>Cucurbitales</taxon>
        <taxon>Cucurbitaceae</taxon>
        <taxon>Benincaseae</taxon>
        <taxon>Cucumis</taxon>
    </lineage>
</organism>
<accession>A0A9I9E748</accession>
<dbReference type="EnsemblPlants" id="MELO3C029703.2.1">
    <property type="protein sequence ID" value="MELO3C029703.2.1"/>
    <property type="gene ID" value="MELO3C029703.2"/>
</dbReference>
<sequence>MCSLLICLPHHSPSTCVHQSPSTRVVYQSLFPFHDCFLLSSSFFFFSLFPFDSDFSSFWFRLILRKFVKKIYPSHRKNPLSITLFHLYISLTPRNSKAFIEGLAERSCLQNVSFMVCGFRRPTGNISCLQNLHFHV</sequence>
<protein>
    <submittedName>
        <fullName evidence="1">Uncharacterized protein</fullName>
    </submittedName>
</protein>
<name>A0A9I9E748_CUCME</name>
<reference evidence="1" key="1">
    <citation type="submission" date="2023-03" db="UniProtKB">
        <authorList>
            <consortium name="EnsemblPlants"/>
        </authorList>
    </citation>
    <scope>IDENTIFICATION</scope>
</reference>
<dbReference type="AlphaFoldDB" id="A0A9I9E748"/>
<proteinExistence type="predicted"/>
<evidence type="ECO:0000313" key="1">
    <source>
        <dbReference type="EnsemblPlants" id="MELO3C029703.2.1"/>
    </source>
</evidence>